<comment type="caution">
    <text evidence="1">The sequence shown here is derived from an EMBL/GenBank/DDBJ whole genome shotgun (WGS) entry which is preliminary data.</text>
</comment>
<proteinExistence type="predicted"/>
<dbReference type="RefSeq" id="WP_309556819.1">
    <property type="nucleotide sequence ID" value="NZ_JAVJAN010000042.1"/>
</dbReference>
<keyword evidence="2" id="KW-1185">Reference proteome</keyword>
<dbReference type="Proteomes" id="UP001256646">
    <property type="component" value="Unassembled WGS sequence"/>
</dbReference>
<reference evidence="1 2" key="1">
    <citation type="submission" date="2023-09" db="EMBL/GenBank/DDBJ databases">
        <authorList>
            <person name="Zhai L."/>
        </authorList>
    </citation>
    <scope>NUCLEOTIDE SEQUENCE [LARGE SCALE GENOMIC DNA]</scope>
    <source>
        <strain evidence="1 2">5 N-1</strain>
    </source>
</reference>
<organism evidence="1 2">
    <name type="scientific">Clostridium aquiflavi</name>
    <dbReference type="NCBI Taxonomy" id="3073603"/>
    <lineage>
        <taxon>Bacteria</taxon>
        <taxon>Bacillati</taxon>
        <taxon>Bacillota</taxon>
        <taxon>Clostridia</taxon>
        <taxon>Eubacteriales</taxon>
        <taxon>Clostridiaceae</taxon>
        <taxon>Clostridium</taxon>
    </lineage>
</organism>
<evidence type="ECO:0000313" key="1">
    <source>
        <dbReference type="EMBL" id="MDR5588535.1"/>
    </source>
</evidence>
<protein>
    <submittedName>
        <fullName evidence="1">Uncharacterized protein</fullName>
    </submittedName>
</protein>
<sequence>MKKLIERFFNKRYFVSKETKEKIKLLKSVGVEVSVINKNSKDVDGYMLGKMNDKYSKYRIG</sequence>
<accession>A0ABU1EJF4</accession>
<gene>
    <name evidence="1" type="ORF">RGC78_13760</name>
</gene>
<dbReference type="EMBL" id="JAVJAN010000042">
    <property type="protein sequence ID" value="MDR5588535.1"/>
    <property type="molecule type" value="Genomic_DNA"/>
</dbReference>
<evidence type="ECO:0000313" key="2">
    <source>
        <dbReference type="Proteomes" id="UP001256646"/>
    </source>
</evidence>
<name>A0ABU1EJF4_9CLOT</name>